<evidence type="ECO:0000256" key="3">
    <source>
        <dbReference type="ARBA" id="ARBA00012333"/>
    </source>
</evidence>
<evidence type="ECO:0000256" key="5">
    <source>
        <dbReference type="ARBA" id="ARBA00022516"/>
    </source>
</evidence>
<evidence type="ECO:0000256" key="6">
    <source>
        <dbReference type="ARBA" id="ARBA00022679"/>
    </source>
</evidence>
<evidence type="ECO:0000313" key="16">
    <source>
        <dbReference type="EMBL" id="AIK95883.1"/>
    </source>
</evidence>
<dbReference type="OrthoDB" id="9815506at2"/>
<dbReference type="eggNOG" id="COG0332">
    <property type="taxonomic scope" value="Bacteria"/>
</dbReference>
<keyword evidence="4 13" id="KW-0963">Cytoplasm</keyword>
<dbReference type="SUPFAM" id="SSF53901">
    <property type="entry name" value="Thiolase-like"/>
    <property type="match status" value="1"/>
</dbReference>
<dbReference type="EC" id="2.3.1.180" evidence="3 13"/>
<keyword evidence="11 13" id="KW-0012">Acyltransferase</keyword>
<feature type="active site" evidence="13">
    <location>
        <position position="277"/>
    </location>
</feature>
<feature type="active site" evidence="13">
    <location>
        <position position="114"/>
    </location>
</feature>
<dbReference type="AlphaFoldDB" id="A0A077AW58"/>
<dbReference type="STRING" id="91604.ID47_02740"/>
<dbReference type="PANTHER" id="PTHR34069">
    <property type="entry name" value="3-OXOACYL-[ACYL-CARRIER-PROTEIN] SYNTHASE 3"/>
    <property type="match status" value="1"/>
</dbReference>
<comment type="subcellular location">
    <subcellularLocation>
        <location evidence="13">Cytoplasm</location>
    </subcellularLocation>
</comment>
<keyword evidence="8 13" id="KW-0443">Lipid metabolism</keyword>
<sequence length="320" mass="34134">MSPHSIIVSTGGYLPERVVTNADLAQQISTTDEWITTRVGIKERRFVVEGEMTSDLGAKACKDALKTANMAADEIDLIVVATTTADHTFPSTATIIQHKIGATKAFAFDVQAVCSGFLYALSVADSMIKSGQVKTALVVGAETMSRLVDPQDRSTAVIFGDGAGAVILTAATEQDGRGILSTHLFSDGSYKDLLYVKGGPGSGEFGYMYMAGREIFKLAVEKLGAAIQEALTHNNLSKEDIDWFVPHQANYRIISSLADHLKLPSEKVVITIDTHGNTSAASIPLALHTAVTDGRIKKGDLLVFEAMGGGLTWGSALVRW</sequence>
<dbReference type="Gene3D" id="3.40.47.10">
    <property type="match status" value="1"/>
</dbReference>
<feature type="active site" evidence="13">
    <location>
        <position position="247"/>
    </location>
</feature>
<evidence type="ECO:0000256" key="13">
    <source>
        <dbReference type="HAMAP-Rule" id="MF_01815"/>
    </source>
</evidence>
<dbReference type="InterPro" id="IPR004655">
    <property type="entry name" value="FabH"/>
</dbReference>
<comment type="pathway">
    <text evidence="1 13">Lipid metabolism; fatty acid biosynthesis.</text>
</comment>
<evidence type="ECO:0000256" key="8">
    <source>
        <dbReference type="ARBA" id="ARBA00023098"/>
    </source>
</evidence>
<dbReference type="PANTHER" id="PTHR34069:SF2">
    <property type="entry name" value="BETA-KETOACYL-[ACYL-CARRIER-PROTEIN] SYNTHASE III"/>
    <property type="match status" value="1"/>
</dbReference>
<keyword evidence="7 13" id="KW-0276">Fatty acid metabolism</keyword>
<keyword evidence="5 13" id="KW-0444">Lipid biosynthesis</keyword>
<evidence type="ECO:0000256" key="9">
    <source>
        <dbReference type="ARBA" id="ARBA00023160"/>
    </source>
</evidence>
<dbReference type="GO" id="GO:0004315">
    <property type="term" value="F:3-oxoacyl-[acyl-carrier-protein] synthase activity"/>
    <property type="evidence" value="ECO:0007669"/>
    <property type="project" value="InterPro"/>
</dbReference>
<comment type="similarity">
    <text evidence="2 13">Belongs to the thiolase-like superfamily. FabH family.</text>
</comment>
<accession>A0A077AW58</accession>
<dbReference type="NCBIfam" id="NF006829">
    <property type="entry name" value="PRK09352.1"/>
    <property type="match status" value="1"/>
</dbReference>
<evidence type="ECO:0000259" key="15">
    <source>
        <dbReference type="Pfam" id="PF08545"/>
    </source>
</evidence>
<dbReference type="Pfam" id="PF08545">
    <property type="entry name" value="ACP_syn_III"/>
    <property type="match status" value="1"/>
</dbReference>
<dbReference type="EMBL" id="CP008941">
    <property type="protein sequence ID" value="AIK95883.1"/>
    <property type="molecule type" value="Genomic_DNA"/>
</dbReference>
<evidence type="ECO:0000256" key="12">
    <source>
        <dbReference type="ARBA" id="ARBA00051096"/>
    </source>
</evidence>
<dbReference type="Pfam" id="PF08541">
    <property type="entry name" value="ACP_syn_III_C"/>
    <property type="match status" value="1"/>
</dbReference>
<feature type="domain" description="Beta-ketoacyl-[acyl-carrier-protein] synthase III C-terminal" evidence="14">
    <location>
        <begin position="231"/>
        <end position="320"/>
    </location>
</feature>
<keyword evidence="9 13" id="KW-0275">Fatty acid biosynthesis</keyword>
<dbReference type="GO" id="GO:0044550">
    <property type="term" value="P:secondary metabolite biosynthetic process"/>
    <property type="evidence" value="ECO:0007669"/>
    <property type="project" value="TreeGrafter"/>
</dbReference>
<dbReference type="CDD" id="cd00830">
    <property type="entry name" value="KAS_III"/>
    <property type="match status" value="1"/>
</dbReference>
<evidence type="ECO:0000256" key="7">
    <source>
        <dbReference type="ARBA" id="ARBA00022832"/>
    </source>
</evidence>
<keyword evidence="10 13" id="KW-0511">Multifunctional enzyme</keyword>
<reference evidence="16 17" key="1">
    <citation type="submission" date="2014-07" db="EMBL/GenBank/DDBJ databases">
        <title>Comparative genomic insights into amoeba endosymbionts belonging to the families of Holosporaceae and Candidatus Midichloriaceae within Rickettsiales.</title>
        <authorList>
            <person name="Wang Z."/>
            <person name="Wu M."/>
        </authorList>
    </citation>
    <scope>NUCLEOTIDE SEQUENCE [LARGE SCALE GENOMIC DNA]</scope>
    <source>
        <strain evidence="16">PRA3</strain>
    </source>
</reference>
<name>A0A077AW58_9PROT</name>
<dbReference type="Proteomes" id="UP000028926">
    <property type="component" value="Chromosome"/>
</dbReference>
<proteinExistence type="inferred from homology"/>
<dbReference type="HOGENOM" id="CLU_039592_3_1_5"/>
<evidence type="ECO:0000256" key="4">
    <source>
        <dbReference type="ARBA" id="ARBA00022490"/>
    </source>
</evidence>
<organism evidence="16 17">
    <name type="scientific">Candidatus Odyssella acanthamoebae</name>
    <dbReference type="NCBI Taxonomy" id="91604"/>
    <lineage>
        <taxon>Bacteria</taxon>
        <taxon>Pseudomonadati</taxon>
        <taxon>Pseudomonadota</taxon>
        <taxon>Alphaproteobacteria</taxon>
        <taxon>Holosporales</taxon>
        <taxon>Candidatus Paracaedibacteraceae</taxon>
        <taxon>Candidatus Odyssella</taxon>
    </lineage>
</organism>
<evidence type="ECO:0000256" key="1">
    <source>
        <dbReference type="ARBA" id="ARBA00005194"/>
    </source>
</evidence>
<keyword evidence="6 13" id="KW-0808">Transferase</keyword>
<dbReference type="GO" id="GO:0006633">
    <property type="term" value="P:fatty acid biosynthetic process"/>
    <property type="evidence" value="ECO:0007669"/>
    <property type="project" value="UniProtKB-UniRule"/>
</dbReference>
<dbReference type="FunFam" id="3.40.47.10:FF:000004">
    <property type="entry name" value="3-oxoacyl-[acyl-carrier-protein] synthase 3"/>
    <property type="match status" value="1"/>
</dbReference>
<feature type="domain" description="Beta-ketoacyl-[acyl-carrier-protein] synthase III N-terminal" evidence="15">
    <location>
        <begin position="108"/>
        <end position="188"/>
    </location>
</feature>
<dbReference type="GO" id="GO:0005737">
    <property type="term" value="C:cytoplasm"/>
    <property type="evidence" value="ECO:0007669"/>
    <property type="project" value="UniProtKB-SubCell"/>
</dbReference>
<keyword evidence="17" id="KW-1185">Reference proteome</keyword>
<evidence type="ECO:0000313" key="17">
    <source>
        <dbReference type="Proteomes" id="UP000028926"/>
    </source>
</evidence>
<dbReference type="NCBIfam" id="TIGR00747">
    <property type="entry name" value="fabH"/>
    <property type="match status" value="1"/>
</dbReference>
<comment type="function">
    <text evidence="13">Catalyzes the condensation reaction of fatty acid synthesis by the addition to an acyl acceptor of two carbons from malonyl-ACP. Catalyzes the first condensation reaction which initiates fatty acid synthesis and may therefore play a role in governing the total rate of fatty acid production. Possesses both acetoacetyl-ACP synthase and acetyl transacylase activities. Its substrate specificity determines the biosynthesis of branched-chain and/or straight-chain of fatty acids.</text>
</comment>
<comment type="catalytic activity">
    <reaction evidence="12">
        <text>malonyl-[ACP] + acetyl-CoA + H(+) = 3-oxobutanoyl-[ACP] + CO2 + CoA</text>
        <dbReference type="Rhea" id="RHEA:12080"/>
        <dbReference type="Rhea" id="RHEA-COMP:9623"/>
        <dbReference type="Rhea" id="RHEA-COMP:9625"/>
        <dbReference type="ChEBI" id="CHEBI:15378"/>
        <dbReference type="ChEBI" id="CHEBI:16526"/>
        <dbReference type="ChEBI" id="CHEBI:57287"/>
        <dbReference type="ChEBI" id="CHEBI:57288"/>
        <dbReference type="ChEBI" id="CHEBI:78449"/>
        <dbReference type="ChEBI" id="CHEBI:78450"/>
        <dbReference type="EC" id="2.3.1.180"/>
    </reaction>
    <physiologicalReaction direction="left-to-right" evidence="12">
        <dbReference type="Rhea" id="RHEA:12081"/>
    </physiologicalReaction>
</comment>
<dbReference type="InterPro" id="IPR013751">
    <property type="entry name" value="ACP_syn_III_N"/>
</dbReference>
<dbReference type="RefSeq" id="WP_038463502.1">
    <property type="nucleotide sequence ID" value="NZ_CP008941.1"/>
</dbReference>
<gene>
    <name evidence="13" type="primary">fabH</name>
    <name evidence="16" type="ORF">ID47_02740</name>
</gene>
<dbReference type="HAMAP" id="MF_01815">
    <property type="entry name" value="FabH"/>
    <property type="match status" value="1"/>
</dbReference>
<dbReference type="InterPro" id="IPR013747">
    <property type="entry name" value="ACP_syn_III_C"/>
</dbReference>
<evidence type="ECO:0000256" key="11">
    <source>
        <dbReference type="ARBA" id="ARBA00023315"/>
    </source>
</evidence>
<comment type="domain">
    <text evidence="13">The last Arg residue of the ACP-binding site is essential for the weak association between ACP/AcpP and FabH.</text>
</comment>
<dbReference type="UniPathway" id="UPA00094"/>
<evidence type="ECO:0000256" key="10">
    <source>
        <dbReference type="ARBA" id="ARBA00023268"/>
    </source>
</evidence>
<feature type="region of interest" description="ACP-binding" evidence="13">
    <location>
        <begin position="248"/>
        <end position="252"/>
    </location>
</feature>
<evidence type="ECO:0000256" key="2">
    <source>
        <dbReference type="ARBA" id="ARBA00008642"/>
    </source>
</evidence>
<dbReference type="InterPro" id="IPR016039">
    <property type="entry name" value="Thiolase-like"/>
</dbReference>
<dbReference type="GO" id="GO:0033818">
    <property type="term" value="F:beta-ketoacyl-acyl-carrier-protein synthase III activity"/>
    <property type="evidence" value="ECO:0007669"/>
    <property type="project" value="UniProtKB-UniRule"/>
</dbReference>
<dbReference type="KEGG" id="paca:ID47_02740"/>
<comment type="subunit">
    <text evidence="13">Homodimer.</text>
</comment>
<protein>
    <recommendedName>
        <fullName evidence="3 13">Beta-ketoacyl-[acyl-carrier-protein] synthase III</fullName>
        <shortName evidence="13">Beta-ketoacyl-ACP synthase III</shortName>
        <shortName evidence="13">KAS III</shortName>
        <ecNumber evidence="3 13">2.3.1.180</ecNumber>
    </recommendedName>
    <alternativeName>
        <fullName evidence="13">3-oxoacyl-[acyl-carrier-protein] synthase 3</fullName>
    </alternativeName>
    <alternativeName>
        <fullName evidence="13">3-oxoacyl-[acyl-carrier-protein] synthase III</fullName>
    </alternativeName>
</protein>
<evidence type="ECO:0000259" key="14">
    <source>
        <dbReference type="Pfam" id="PF08541"/>
    </source>
</evidence>